<proteinExistence type="inferred from homology"/>
<dbReference type="Proteomes" id="UP001596447">
    <property type="component" value="Unassembled WGS sequence"/>
</dbReference>
<gene>
    <name evidence="5" type="ORF">ACFQJ9_15115</name>
</gene>
<dbReference type="EMBL" id="JBHTAR010000011">
    <property type="protein sequence ID" value="MFC7200728.1"/>
    <property type="molecule type" value="Genomic_DNA"/>
</dbReference>
<keyword evidence="2 5" id="KW-0328">Glycosyltransferase</keyword>
<keyword evidence="3 5" id="KW-0808">Transferase</keyword>
<dbReference type="Pfam" id="PF00535">
    <property type="entry name" value="Glycos_transf_2"/>
    <property type="match status" value="1"/>
</dbReference>
<keyword evidence="6" id="KW-1185">Reference proteome</keyword>
<comment type="similarity">
    <text evidence="1">Belongs to the glycosyltransferase 2 family.</text>
</comment>
<dbReference type="EC" id="2.4.-.-" evidence="5"/>
<dbReference type="InterPro" id="IPR001173">
    <property type="entry name" value="Glyco_trans_2-like"/>
</dbReference>
<accession>A0ABD5Z6E9</accession>
<protein>
    <submittedName>
        <fullName evidence="5">Glycosyltransferase</fullName>
        <ecNumber evidence="5">2.4.-.-</ecNumber>
    </submittedName>
</protein>
<dbReference type="PANTHER" id="PTHR43685:SF5">
    <property type="entry name" value="GLYCOSYLTRANSFERASE EPSE-RELATED"/>
    <property type="match status" value="1"/>
</dbReference>
<organism evidence="5 6">
    <name type="scientific">Halospeciosus flavus</name>
    <dbReference type="NCBI Taxonomy" id="3032283"/>
    <lineage>
        <taxon>Archaea</taxon>
        <taxon>Methanobacteriati</taxon>
        <taxon>Methanobacteriota</taxon>
        <taxon>Stenosarchaea group</taxon>
        <taxon>Halobacteria</taxon>
        <taxon>Halobacteriales</taxon>
        <taxon>Halobacteriaceae</taxon>
        <taxon>Halospeciosus</taxon>
    </lineage>
</organism>
<dbReference type="PANTHER" id="PTHR43685">
    <property type="entry name" value="GLYCOSYLTRANSFERASE"/>
    <property type="match status" value="1"/>
</dbReference>
<evidence type="ECO:0000256" key="3">
    <source>
        <dbReference type="ARBA" id="ARBA00022679"/>
    </source>
</evidence>
<dbReference type="InterPro" id="IPR050834">
    <property type="entry name" value="Glycosyltransf_2"/>
</dbReference>
<dbReference type="Gene3D" id="3.90.550.10">
    <property type="entry name" value="Spore Coat Polysaccharide Biosynthesis Protein SpsA, Chain A"/>
    <property type="match status" value="1"/>
</dbReference>
<dbReference type="GO" id="GO:0016757">
    <property type="term" value="F:glycosyltransferase activity"/>
    <property type="evidence" value="ECO:0007669"/>
    <property type="project" value="UniProtKB-KW"/>
</dbReference>
<name>A0ABD5Z6E9_9EURY</name>
<dbReference type="SUPFAM" id="SSF53448">
    <property type="entry name" value="Nucleotide-diphospho-sugar transferases"/>
    <property type="match status" value="1"/>
</dbReference>
<sequence length="276" mass="31056">MENISVVVCVYSGDEAGEFETSLNSIVSQTHPPDELLIVEDGPLTSALNETLEHIESTVEVPVCRVRHAENRGHGAARRTGIDNANHELVAIHDADDIAVPERLEWSLEKLKATDADLVGGYIEEFDTDPNEPYAVREVPCEPEEIREMAKLRSPVNHTTVLANREAILKAGSYRPVGQMEDYELWARMLVNDCKFVNIPRVLAKVRAGDDLYSRRGGLDHVREEWRLQRHFATVGFVSSPRAGMNFIVRSIPKLLPNKLREGMYTTLFRQEGKAQ</sequence>
<evidence type="ECO:0000313" key="6">
    <source>
        <dbReference type="Proteomes" id="UP001596447"/>
    </source>
</evidence>
<evidence type="ECO:0000256" key="2">
    <source>
        <dbReference type="ARBA" id="ARBA00022676"/>
    </source>
</evidence>
<reference evidence="5 6" key="1">
    <citation type="journal article" date="2019" name="Int. J. Syst. Evol. Microbiol.">
        <title>The Global Catalogue of Microorganisms (GCM) 10K type strain sequencing project: providing services to taxonomists for standard genome sequencing and annotation.</title>
        <authorList>
            <consortium name="The Broad Institute Genomics Platform"/>
            <consortium name="The Broad Institute Genome Sequencing Center for Infectious Disease"/>
            <person name="Wu L."/>
            <person name="Ma J."/>
        </authorList>
    </citation>
    <scope>NUCLEOTIDE SEQUENCE [LARGE SCALE GENOMIC DNA]</scope>
    <source>
        <strain evidence="5 6">XZGYJ-43</strain>
    </source>
</reference>
<dbReference type="RefSeq" id="WP_279527499.1">
    <property type="nucleotide sequence ID" value="NZ_CP122312.1"/>
</dbReference>
<dbReference type="InterPro" id="IPR029044">
    <property type="entry name" value="Nucleotide-diphossugar_trans"/>
</dbReference>
<evidence type="ECO:0000256" key="1">
    <source>
        <dbReference type="ARBA" id="ARBA00006739"/>
    </source>
</evidence>
<evidence type="ECO:0000259" key="4">
    <source>
        <dbReference type="Pfam" id="PF00535"/>
    </source>
</evidence>
<dbReference type="AlphaFoldDB" id="A0ABD5Z6E9"/>
<evidence type="ECO:0000313" key="5">
    <source>
        <dbReference type="EMBL" id="MFC7200728.1"/>
    </source>
</evidence>
<comment type="caution">
    <text evidence="5">The sequence shown here is derived from an EMBL/GenBank/DDBJ whole genome shotgun (WGS) entry which is preliminary data.</text>
</comment>
<feature type="domain" description="Glycosyltransferase 2-like" evidence="4">
    <location>
        <begin position="5"/>
        <end position="146"/>
    </location>
</feature>